<protein>
    <submittedName>
        <fullName evidence="2">Serine hydrolase</fullName>
    </submittedName>
</protein>
<dbReference type="Proteomes" id="UP001500298">
    <property type="component" value="Unassembled WGS sequence"/>
</dbReference>
<sequence length="459" mass="52280">MKKLLQQLSDKRVQQPLLISAGIVLGYWGLRKLLRPRIPIISGFAAKYLCSQLFISKIPIEKILKEDLGFFPVNLADFTIDMENKTVSSSVLGHSRKTAVYREGLGAMLHHAIPRKHLPEYDKLKDAKIVPLEKQFNGTSHSAMPVEAENIKMKDAIAAAFKEGNMFSPKNTRAVVVMHKGKIIGEQYAEGINVDTPLLGWSMTKSILSALVGILHRQGKLDLRDPVPMKAWKHSDKKDITWRHLLQMNSGLDWKEDYGGVETVNTMLFDSEHMARYALRRKRKYPAGGYFCYSSGDSNILSYLMAQQFDSLEEYWEFPYKELFGKLGMDSMFMETDAGGHFVTSSYTYGTARDWAKFGQLYLNDGTWDGNEILSHDWLEFTKREAPNSEGHYGGHFWLNKGGEMPDVPRDAFFANGFHGQRLTVIPSLELVILRMGVTYRRNGFDFNKWTKGIIEALR</sequence>
<keyword evidence="3" id="KW-1185">Reference proteome</keyword>
<dbReference type="EMBL" id="BAABJX010000010">
    <property type="protein sequence ID" value="GAA4823826.1"/>
    <property type="molecule type" value="Genomic_DNA"/>
</dbReference>
<keyword evidence="2" id="KW-0378">Hydrolase</keyword>
<dbReference type="InterPro" id="IPR001466">
    <property type="entry name" value="Beta-lactam-related"/>
</dbReference>
<dbReference type="Pfam" id="PF00144">
    <property type="entry name" value="Beta-lactamase"/>
    <property type="match status" value="1"/>
</dbReference>
<reference evidence="3" key="1">
    <citation type="journal article" date="2019" name="Int. J. Syst. Evol. Microbiol.">
        <title>The Global Catalogue of Microorganisms (GCM) 10K type strain sequencing project: providing services to taxonomists for standard genome sequencing and annotation.</title>
        <authorList>
            <consortium name="The Broad Institute Genomics Platform"/>
            <consortium name="The Broad Institute Genome Sequencing Center for Infectious Disease"/>
            <person name="Wu L."/>
            <person name="Ma J."/>
        </authorList>
    </citation>
    <scope>NUCLEOTIDE SEQUENCE [LARGE SCALE GENOMIC DNA]</scope>
    <source>
        <strain evidence="3">JCM 18326</strain>
    </source>
</reference>
<accession>A0ABP9D1C8</accession>
<evidence type="ECO:0000313" key="3">
    <source>
        <dbReference type="Proteomes" id="UP001500298"/>
    </source>
</evidence>
<dbReference type="GO" id="GO:0016787">
    <property type="term" value="F:hydrolase activity"/>
    <property type="evidence" value="ECO:0007669"/>
    <property type="project" value="UniProtKB-KW"/>
</dbReference>
<evidence type="ECO:0000313" key="2">
    <source>
        <dbReference type="EMBL" id="GAA4823826.1"/>
    </source>
</evidence>
<dbReference type="PANTHER" id="PTHR43283:SF7">
    <property type="entry name" value="BETA-LACTAMASE-RELATED DOMAIN-CONTAINING PROTEIN"/>
    <property type="match status" value="1"/>
</dbReference>
<name>A0ABP9D1C8_9BACT</name>
<dbReference type="SUPFAM" id="SSF56601">
    <property type="entry name" value="beta-lactamase/transpeptidase-like"/>
    <property type="match status" value="1"/>
</dbReference>
<dbReference type="InterPro" id="IPR012338">
    <property type="entry name" value="Beta-lactam/transpept-like"/>
</dbReference>
<comment type="caution">
    <text evidence="2">The sequence shown here is derived from an EMBL/GenBank/DDBJ whole genome shotgun (WGS) entry which is preliminary data.</text>
</comment>
<dbReference type="InterPro" id="IPR050789">
    <property type="entry name" value="Diverse_Enzym_Activities"/>
</dbReference>
<proteinExistence type="predicted"/>
<gene>
    <name evidence="2" type="ORF">GCM10023331_05360</name>
</gene>
<dbReference type="RefSeq" id="WP_345368981.1">
    <property type="nucleotide sequence ID" value="NZ_BAABJX010000010.1"/>
</dbReference>
<feature type="domain" description="Beta-lactamase-related" evidence="1">
    <location>
        <begin position="174"/>
        <end position="435"/>
    </location>
</feature>
<dbReference type="Gene3D" id="3.40.710.10">
    <property type="entry name" value="DD-peptidase/beta-lactamase superfamily"/>
    <property type="match status" value="1"/>
</dbReference>
<dbReference type="PANTHER" id="PTHR43283">
    <property type="entry name" value="BETA-LACTAMASE-RELATED"/>
    <property type="match status" value="1"/>
</dbReference>
<evidence type="ECO:0000259" key="1">
    <source>
        <dbReference type="Pfam" id="PF00144"/>
    </source>
</evidence>
<organism evidence="2 3">
    <name type="scientific">Algivirga pacifica</name>
    <dbReference type="NCBI Taxonomy" id="1162670"/>
    <lineage>
        <taxon>Bacteria</taxon>
        <taxon>Pseudomonadati</taxon>
        <taxon>Bacteroidota</taxon>
        <taxon>Cytophagia</taxon>
        <taxon>Cytophagales</taxon>
        <taxon>Flammeovirgaceae</taxon>
        <taxon>Algivirga</taxon>
    </lineage>
</organism>